<keyword evidence="3" id="KW-1185">Reference proteome</keyword>
<dbReference type="Gene3D" id="3.90.25.10">
    <property type="entry name" value="UDP-galactose 4-epimerase, domain 1"/>
    <property type="match status" value="1"/>
</dbReference>
<evidence type="ECO:0000259" key="1">
    <source>
        <dbReference type="Pfam" id="PF13460"/>
    </source>
</evidence>
<reference evidence="3" key="1">
    <citation type="submission" date="2019-09" db="EMBL/GenBank/DDBJ databases">
        <authorList>
            <person name="Jung D.-H."/>
        </authorList>
    </citation>
    <scope>NUCLEOTIDE SEQUENCE [LARGE SCALE GENOMIC DNA]</scope>
    <source>
        <strain evidence="3">JA-25</strain>
    </source>
</reference>
<dbReference type="InterPro" id="IPR051604">
    <property type="entry name" value="Ergot_Alk_Oxidoreductase"/>
</dbReference>
<feature type="domain" description="NAD(P)-binding" evidence="1">
    <location>
        <begin position="7"/>
        <end position="114"/>
    </location>
</feature>
<dbReference type="RefSeq" id="WP_166692255.1">
    <property type="nucleotide sequence ID" value="NZ_WAEL01000004.1"/>
</dbReference>
<organism evidence="2 3">
    <name type="scientific">Fibrivirga algicola</name>
    <dbReference type="NCBI Taxonomy" id="2950420"/>
    <lineage>
        <taxon>Bacteria</taxon>
        <taxon>Pseudomonadati</taxon>
        <taxon>Bacteroidota</taxon>
        <taxon>Cytophagia</taxon>
        <taxon>Cytophagales</taxon>
        <taxon>Spirosomataceae</taxon>
        <taxon>Fibrivirga</taxon>
    </lineage>
</organism>
<dbReference type="InterPro" id="IPR036291">
    <property type="entry name" value="NAD(P)-bd_dom_sf"/>
</dbReference>
<proteinExistence type="predicted"/>
<dbReference type="Proteomes" id="UP000606008">
    <property type="component" value="Unassembled WGS sequence"/>
</dbReference>
<dbReference type="InterPro" id="IPR016040">
    <property type="entry name" value="NAD(P)-bd_dom"/>
</dbReference>
<gene>
    <name evidence="2" type="ORF">F7231_13450</name>
</gene>
<evidence type="ECO:0000313" key="2">
    <source>
        <dbReference type="EMBL" id="NID11180.1"/>
    </source>
</evidence>
<name>A0ABX0QFM0_9BACT</name>
<sequence length="294" mass="31570">MHYVITGSLGNTGKPITEGLVKAGHTVTVITSKQETAAKIETLGATAAVGDLADAAFVTTAFANADAVYLMIPPKFDTTDWRGDQNRISDSYMAAIRANDIRFAVVLSSIGAHKGQLTGPIDGLYDLEQKLQAIAGLNVKALRPSYFMQNLHAMAGMVKGMGIMGSNFGDDQVVLVHTSDIAAVALDELLRLDFTRFQVRYIAGDEKTGAEIARILGSAVGKPETPWIVFSDEQNTQGMLQAGLSEEIATKYTEMGVAIRDGSMQADYMNNRPTPGKVKLVDFAKNEFAPAYQA</sequence>
<dbReference type="PANTHER" id="PTHR43162:SF1">
    <property type="entry name" value="PRESTALK A DIFFERENTIATION PROTEIN A"/>
    <property type="match status" value="1"/>
</dbReference>
<dbReference type="SUPFAM" id="SSF51735">
    <property type="entry name" value="NAD(P)-binding Rossmann-fold domains"/>
    <property type="match status" value="1"/>
</dbReference>
<dbReference type="Gene3D" id="3.40.50.720">
    <property type="entry name" value="NAD(P)-binding Rossmann-like Domain"/>
    <property type="match status" value="1"/>
</dbReference>
<accession>A0ABX0QFM0</accession>
<comment type="caution">
    <text evidence="2">The sequence shown here is derived from an EMBL/GenBank/DDBJ whole genome shotgun (WGS) entry which is preliminary data.</text>
</comment>
<dbReference type="PANTHER" id="PTHR43162">
    <property type="match status" value="1"/>
</dbReference>
<protein>
    <submittedName>
        <fullName evidence="2">NAD(P)H-binding protein</fullName>
    </submittedName>
</protein>
<dbReference type="EMBL" id="WAEL01000004">
    <property type="protein sequence ID" value="NID11180.1"/>
    <property type="molecule type" value="Genomic_DNA"/>
</dbReference>
<evidence type="ECO:0000313" key="3">
    <source>
        <dbReference type="Proteomes" id="UP000606008"/>
    </source>
</evidence>
<dbReference type="Pfam" id="PF13460">
    <property type="entry name" value="NAD_binding_10"/>
    <property type="match status" value="1"/>
</dbReference>
<reference evidence="3" key="2">
    <citation type="submission" date="2023-07" db="EMBL/GenBank/DDBJ databases">
        <authorList>
            <person name="Jung D.-H."/>
        </authorList>
    </citation>
    <scope>NUCLEOTIDE SEQUENCE [LARGE SCALE GENOMIC DNA]</scope>
    <source>
        <strain evidence="3">JA-25</strain>
    </source>
</reference>